<reference evidence="1" key="1">
    <citation type="submission" date="2021-03" db="EMBL/GenBank/DDBJ databases">
        <title>Whole genome sequence of Streptomyces bomunensis MMS17-BM035.</title>
        <authorList>
            <person name="Lee J.H."/>
        </authorList>
    </citation>
    <scope>NUCLEOTIDE SEQUENCE</scope>
    <source>
        <strain evidence="1">MMS17-BM035</strain>
    </source>
</reference>
<comment type="caution">
    <text evidence="1">The sequence shown here is derived from an EMBL/GenBank/DDBJ whole genome shotgun (WGS) entry which is preliminary data.</text>
</comment>
<dbReference type="EMBL" id="JAGIQL010000003">
    <property type="protein sequence ID" value="MBP0456238.1"/>
    <property type="molecule type" value="Genomic_DNA"/>
</dbReference>
<sequence>MNDRQPRRAAVRVAGPSLAEFREHLLDTAPQSPALENFMLRAVVKVIDSYSADHAAVEAPRSSVPGGDTLGRMNLQPLARTYRNAQRSQSGRLDPLLDKLAADFELADIRTLRLAAEAAVAATPRAIKAARARGMKAPQIADELGLTPSRVYQVLRELDADK</sequence>
<gene>
    <name evidence="1" type="ORF">JFN87_01815</name>
</gene>
<dbReference type="RefSeq" id="WP_209338013.1">
    <property type="nucleotide sequence ID" value="NZ_JAGIQL010000003.1"/>
</dbReference>
<accession>A0A940M8B7</accession>
<organism evidence="1 2">
    <name type="scientific">Streptomyces montanisoli</name>
    <dbReference type="NCBI Taxonomy" id="2798581"/>
    <lineage>
        <taxon>Bacteria</taxon>
        <taxon>Bacillati</taxon>
        <taxon>Actinomycetota</taxon>
        <taxon>Actinomycetes</taxon>
        <taxon>Kitasatosporales</taxon>
        <taxon>Streptomycetaceae</taxon>
        <taxon>Streptomyces</taxon>
    </lineage>
</organism>
<evidence type="ECO:0000313" key="2">
    <source>
        <dbReference type="Proteomes" id="UP000670475"/>
    </source>
</evidence>
<protein>
    <submittedName>
        <fullName evidence="1">Uncharacterized protein</fullName>
    </submittedName>
</protein>
<keyword evidence="2" id="KW-1185">Reference proteome</keyword>
<name>A0A940M8B7_9ACTN</name>
<dbReference type="AlphaFoldDB" id="A0A940M8B7"/>
<evidence type="ECO:0000313" key="1">
    <source>
        <dbReference type="EMBL" id="MBP0456238.1"/>
    </source>
</evidence>
<dbReference type="Proteomes" id="UP000670475">
    <property type="component" value="Unassembled WGS sequence"/>
</dbReference>
<proteinExistence type="predicted"/>